<name>A0A7J6RN55_PEROL</name>
<dbReference type="AlphaFoldDB" id="A0A7J6RN55"/>
<evidence type="ECO:0000313" key="2">
    <source>
        <dbReference type="Proteomes" id="UP000574390"/>
    </source>
</evidence>
<organism evidence="1 2">
    <name type="scientific">Perkinsus olseni</name>
    <name type="common">Perkinsus atlanticus</name>
    <dbReference type="NCBI Taxonomy" id="32597"/>
    <lineage>
        <taxon>Eukaryota</taxon>
        <taxon>Sar</taxon>
        <taxon>Alveolata</taxon>
        <taxon>Perkinsozoa</taxon>
        <taxon>Perkinsea</taxon>
        <taxon>Perkinsida</taxon>
        <taxon>Perkinsidae</taxon>
        <taxon>Perkinsus</taxon>
    </lineage>
</organism>
<evidence type="ECO:0000313" key="1">
    <source>
        <dbReference type="EMBL" id="KAF4722043.1"/>
    </source>
</evidence>
<accession>A0A7J6RN55</accession>
<gene>
    <name evidence="1" type="ORF">FOZ62_000142</name>
</gene>
<comment type="caution">
    <text evidence="1">The sequence shown here is derived from an EMBL/GenBank/DDBJ whole genome shotgun (WGS) entry which is preliminary data.</text>
</comment>
<feature type="non-terminal residue" evidence="1">
    <location>
        <position position="100"/>
    </location>
</feature>
<reference evidence="1 2" key="1">
    <citation type="submission" date="2020-04" db="EMBL/GenBank/DDBJ databases">
        <title>Perkinsus olseni comparative genomics.</title>
        <authorList>
            <person name="Bogema D.R."/>
        </authorList>
    </citation>
    <scope>NUCLEOTIDE SEQUENCE [LARGE SCALE GENOMIC DNA]</scope>
    <source>
        <strain evidence="1">ATCC PRA-205</strain>
    </source>
</reference>
<protein>
    <submittedName>
        <fullName evidence="1">Uncharacterized protein</fullName>
    </submittedName>
</protein>
<dbReference type="EMBL" id="JABANM010020912">
    <property type="protein sequence ID" value="KAF4722043.1"/>
    <property type="molecule type" value="Genomic_DNA"/>
</dbReference>
<sequence>GRFTDLTAALCGSEKQEVLDVIKEALENDSGSTVRDKGVTDDLISQLEERFPPSWKESLKGRLEEFLRSNGDHLPLNVGTTSFLEADQRQELLKPMPDHD</sequence>
<proteinExistence type="predicted"/>
<dbReference type="Proteomes" id="UP000574390">
    <property type="component" value="Unassembled WGS sequence"/>
</dbReference>